<accession>A0ABN2EVV1</accession>
<feature type="DNA-binding region" description="H-T-H motif" evidence="4">
    <location>
        <begin position="37"/>
        <end position="56"/>
    </location>
</feature>
<evidence type="ECO:0000259" key="5">
    <source>
        <dbReference type="PROSITE" id="PS50977"/>
    </source>
</evidence>
<dbReference type="PANTHER" id="PTHR30055">
    <property type="entry name" value="HTH-TYPE TRANSCRIPTIONAL REGULATOR RUTR"/>
    <property type="match status" value="1"/>
</dbReference>
<dbReference type="PANTHER" id="PTHR30055:SF234">
    <property type="entry name" value="HTH-TYPE TRANSCRIPTIONAL REGULATOR BETI"/>
    <property type="match status" value="1"/>
</dbReference>
<dbReference type="PRINTS" id="PR00455">
    <property type="entry name" value="HTHTETR"/>
</dbReference>
<evidence type="ECO:0000256" key="2">
    <source>
        <dbReference type="ARBA" id="ARBA00023125"/>
    </source>
</evidence>
<dbReference type="PROSITE" id="PS50977">
    <property type="entry name" value="HTH_TETR_2"/>
    <property type="match status" value="1"/>
</dbReference>
<dbReference type="Pfam" id="PF00440">
    <property type="entry name" value="TetR_N"/>
    <property type="match status" value="1"/>
</dbReference>
<reference evidence="6 7" key="1">
    <citation type="journal article" date="2019" name="Int. J. Syst. Evol. Microbiol.">
        <title>The Global Catalogue of Microorganisms (GCM) 10K type strain sequencing project: providing services to taxonomists for standard genome sequencing and annotation.</title>
        <authorList>
            <consortium name="The Broad Institute Genomics Platform"/>
            <consortium name="The Broad Institute Genome Sequencing Center for Infectious Disease"/>
            <person name="Wu L."/>
            <person name="Ma J."/>
        </authorList>
    </citation>
    <scope>NUCLEOTIDE SEQUENCE [LARGE SCALE GENOMIC DNA]</scope>
    <source>
        <strain evidence="6 7">JCM 14969</strain>
    </source>
</reference>
<evidence type="ECO:0000256" key="3">
    <source>
        <dbReference type="ARBA" id="ARBA00023163"/>
    </source>
</evidence>
<dbReference type="Proteomes" id="UP001500393">
    <property type="component" value="Unassembled WGS sequence"/>
</dbReference>
<sequence>MSTPIPVPRNARSRRTREALLDAARSLIEEEGFDVMTLAAVAERAGVSPRALYLHFPSRSDLLAALYRHLGEAEDLAASLTNVWEQENAVSALDEWAHHIARSHPRILTISRVIERARNADEDAAELWRLTMANWLTSCRRLAKWLDEEDQLAEPWTRATAADMLWALMSWDLTERLTVDRRWSRESYGWRYATMLQATFVRDGSRHSPA</sequence>
<dbReference type="RefSeq" id="WP_344222628.1">
    <property type="nucleotide sequence ID" value="NZ_BAAAOS010000070.1"/>
</dbReference>
<keyword evidence="7" id="KW-1185">Reference proteome</keyword>
<protein>
    <submittedName>
        <fullName evidence="6">TetR/AcrR family transcriptional regulator</fullName>
    </submittedName>
</protein>
<gene>
    <name evidence="6" type="ORF">GCM10009789_86500</name>
</gene>
<dbReference type="InterPro" id="IPR009057">
    <property type="entry name" value="Homeodomain-like_sf"/>
</dbReference>
<proteinExistence type="predicted"/>
<evidence type="ECO:0000256" key="4">
    <source>
        <dbReference type="PROSITE-ProRule" id="PRU00335"/>
    </source>
</evidence>
<dbReference type="EMBL" id="BAAAOS010000070">
    <property type="protein sequence ID" value="GAA1619468.1"/>
    <property type="molecule type" value="Genomic_DNA"/>
</dbReference>
<keyword evidence="3" id="KW-0804">Transcription</keyword>
<evidence type="ECO:0000256" key="1">
    <source>
        <dbReference type="ARBA" id="ARBA00023015"/>
    </source>
</evidence>
<evidence type="ECO:0000313" key="6">
    <source>
        <dbReference type="EMBL" id="GAA1619468.1"/>
    </source>
</evidence>
<name>A0ABN2EVV1_9ACTN</name>
<keyword evidence="2 4" id="KW-0238">DNA-binding</keyword>
<evidence type="ECO:0000313" key="7">
    <source>
        <dbReference type="Proteomes" id="UP001500393"/>
    </source>
</evidence>
<keyword evidence="1" id="KW-0805">Transcription regulation</keyword>
<comment type="caution">
    <text evidence="6">The sequence shown here is derived from an EMBL/GenBank/DDBJ whole genome shotgun (WGS) entry which is preliminary data.</text>
</comment>
<dbReference type="InterPro" id="IPR001647">
    <property type="entry name" value="HTH_TetR"/>
</dbReference>
<feature type="domain" description="HTH tetR-type" evidence="5">
    <location>
        <begin position="14"/>
        <end position="74"/>
    </location>
</feature>
<dbReference type="SUPFAM" id="SSF46689">
    <property type="entry name" value="Homeodomain-like"/>
    <property type="match status" value="1"/>
</dbReference>
<organism evidence="6 7">
    <name type="scientific">Kribbella sancticallisti</name>
    <dbReference type="NCBI Taxonomy" id="460087"/>
    <lineage>
        <taxon>Bacteria</taxon>
        <taxon>Bacillati</taxon>
        <taxon>Actinomycetota</taxon>
        <taxon>Actinomycetes</taxon>
        <taxon>Propionibacteriales</taxon>
        <taxon>Kribbellaceae</taxon>
        <taxon>Kribbella</taxon>
    </lineage>
</organism>
<dbReference type="InterPro" id="IPR050109">
    <property type="entry name" value="HTH-type_TetR-like_transc_reg"/>
</dbReference>
<dbReference type="Gene3D" id="1.10.357.10">
    <property type="entry name" value="Tetracycline Repressor, domain 2"/>
    <property type="match status" value="1"/>
</dbReference>